<organism evidence="1">
    <name type="scientific">viral metagenome</name>
    <dbReference type="NCBI Taxonomy" id="1070528"/>
    <lineage>
        <taxon>unclassified sequences</taxon>
        <taxon>metagenomes</taxon>
        <taxon>organismal metagenomes</taxon>
    </lineage>
</organism>
<gene>
    <name evidence="1" type="ORF">MM415B02831_0005</name>
</gene>
<name>A0A6M3L0I7_9ZZZZ</name>
<sequence length="132" mass="14414">MGIIWDEVDRIEIAEGEWADIKHRMTFGDTARLENKMMKLSIDPARLKAAQATGDKDEAANAVNDIEFNTGKMELLSINVVAWSYKKQDGSGPLAVSPDNIARLDKETGELLLNAIGERNPQGKKTAGSTNA</sequence>
<dbReference type="AlphaFoldDB" id="A0A6M3L0I7"/>
<accession>A0A6M3L0I7</accession>
<reference evidence="1" key="1">
    <citation type="submission" date="2020-03" db="EMBL/GenBank/DDBJ databases">
        <title>The deep terrestrial virosphere.</title>
        <authorList>
            <person name="Holmfeldt K."/>
            <person name="Nilsson E."/>
            <person name="Simone D."/>
            <person name="Lopez-Fernandez M."/>
            <person name="Wu X."/>
            <person name="de Brujin I."/>
            <person name="Lundin D."/>
            <person name="Andersson A."/>
            <person name="Bertilsson S."/>
            <person name="Dopson M."/>
        </authorList>
    </citation>
    <scope>NUCLEOTIDE SEQUENCE</scope>
    <source>
        <strain evidence="1">MM415B02831</strain>
    </source>
</reference>
<protein>
    <submittedName>
        <fullName evidence="1">Uncharacterized protein</fullName>
    </submittedName>
</protein>
<proteinExistence type="predicted"/>
<dbReference type="EMBL" id="MT142751">
    <property type="protein sequence ID" value="QJA88067.1"/>
    <property type="molecule type" value="Genomic_DNA"/>
</dbReference>
<evidence type="ECO:0000313" key="1">
    <source>
        <dbReference type="EMBL" id="QJA88067.1"/>
    </source>
</evidence>